<protein>
    <recommendedName>
        <fullName evidence="4">Secreted protein</fullName>
    </recommendedName>
</protein>
<keyword evidence="3" id="KW-1185">Reference proteome</keyword>
<dbReference type="EMBL" id="KB445588">
    <property type="protein sequence ID" value="EMD85566.1"/>
    <property type="molecule type" value="Genomic_DNA"/>
</dbReference>
<organism evidence="2 3">
    <name type="scientific">Cochliobolus heterostrophus (strain C5 / ATCC 48332 / race O)</name>
    <name type="common">Southern corn leaf blight fungus</name>
    <name type="synonym">Bipolaris maydis</name>
    <dbReference type="NCBI Taxonomy" id="701091"/>
    <lineage>
        <taxon>Eukaryota</taxon>
        <taxon>Fungi</taxon>
        <taxon>Dikarya</taxon>
        <taxon>Ascomycota</taxon>
        <taxon>Pezizomycotina</taxon>
        <taxon>Dothideomycetes</taxon>
        <taxon>Pleosporomycetidae</taxon>
        <taxon>Pleosporales</taxon>
        <taxon>Pleosporineae</taxon>
        <taxon>Pleosporaceae</taxon>
        <taxon>Bipolaris</taxon>
    </lineage>
</organism>
<evidence type="ECO:0000256" key="1">
    <source>
        <dbReference type="SAM" id="SignalP"/>
    </source>
</evidence>
<keyword evidence="1" id="KW-0732">Signal</keyword>
<dbReference type="Proteomes" id="UP000016936">
    <property type="component" value="Unassembled WGS sequence"/>
</dbReference>
<proteinExistence type="predicted"/>
<evidence type="ECO:0000313" key="3">
    <source>
        <dbReference type="Proteomes" id="UP000016936"/>
    </source>
</evidence>
<evidence type="ECO:0000313" key="2">
    <source>
        <dbReference type="EMBL" id="EMD85566.1"/>
    </source>
</evidence>
<feature type="signal peptide" evidence="1">
    <location>
        <begin position="1"/>
        <end position="20"/>
    </location>
</feature>
<sequence>MVRIISLAAGFLALVVSTEACHGYFQCKNTDGSHCYVRLWLSKTKPLSCLLGQLLIPNRLSTVARDDGASANWEPECISTLVGNKRHLYVFLSGSKSCETVS</sequence>
<reference evidence="3" key="2">
    <citation type="journal article" date="2013" name="PLoS Genet.">
        <title>Comparative genome structure, secondary metabolite, and effector coding capacity across Cochliobolus pathogens.</title>
        <authorList>
            <person name="Condon B.J."/>
            <person name="Leng Y."/>
            <person name="Wu D."/>
            <person name="Bushley K.E."/>
            <person name="Ohm R.A."/>
            <person name="Otillar R."/>
            <person name="Martin J."/>
            <person name="Schackwitz W."/>
            <person name="Grimwood J."/>
            <person name="MohdZainudin N."/>
            <person name="Xue C."/>
            <person name="Wang R."/>
            <person name="Manning V.A."/>
            <person name="Dhillon B."/>
            <person name="Tu Z.J."/>
            <person name="Steffenson B.J."/>
            <person name="Salamov A."/>
            <person name="Sun H."/>
            <person name="Lowry S."/>
            <person name="LaButti K."/>
            <person name="Han J."/>
            <person name="Copeland A."/>
            <person name="Lindquist E."/>
            <person name="Barry K."/>
            <person name="Schmutz J."/>
            <person name="Baker S.E."/>
            <person name="Ciuffetti L.M."/>
            <person name="Grigoriev I.V."/>
            <person name="Zhong S."/>
            <person name="Turgeon B.G."/>
        </authorList>
    </citation>
    <scope>NUCLEOTIDE SEQUENCE [LARGE SCALE GENOMIC DNA]</scope>
    <source>
        <strain evidence="3">C5 / ATCC 48332 / race O</strain>
    </source>
</reference>
<feature type="chain" id="PRO_5004026241" description="Secreted protein" evidence="1">
    <location>
        <begin position="21"/>
        <end position="102"/>
    </location>
</feature>
<accession>M2TUY4</accession>
<evidence type="ECO:0008006" key="4">
    <source>
        <dbReference type="Google" id="ProtNLM"/>
    </source>
</evidence>
<gene>
    <name evidence="2" type="ORF">COCHEDRAFT_1118557</name>
</gene>
<dbReference type="HOGENOM" id="CLU_2277217_0_0_1"/>
<name>M2TUY4_COCH5</name>
<dbReference type="AlphaFoldDB" id="M2TUY4"/>
<reference evidence="2 3" key="1">
    <citation type="journal article" date="2012" name="PLoS Pathog.">
        <title>Diverse lifestyles and strategies of plant pathogenesis encoded in the genomes of eighteen Dothideomycetes fungi.</title>
        <authorList>
            <person name="Ohm R.A."/>
            <person name="Feau N."/>
            <person name="Henrissat B."/>
            <person name="Schoch C.L."/>
            <person name="Horwitz B.A."/>
            <person name="Barry K.W."/>
            <person name="Condon B.J."/>
            <person name="Copeland A.C."/>
            <person name="Dhillon B."/>
            <person name="Glaser F."/>
            <person name="Hesse C.N."/>
            <person name="Kosti I."/>
            <person name="LaButti K."/>
            <person name="Lindquist E.A."/>
            <person name="Lucas S."/>
            <person name="Salamov A.A."/>
            <person name="Bradshaw R.E."/>
            <person name="Ciuffetti L."/>
            <person name="Hamelin R.C."/>
            <person name="Kema G.H.J."/>
            <person name="Lawrence C."/>
            <person name="Scott J.A."/>
            <person name="Spatafora J.W."/>
            <person name="Turgeon B.G."/>
            <person name="de Wit P.J.G.M."/>
            <person name="Zhong S."/>
            <person name="Goodwin S.B."/>
            <person name="Grigoriev I.V."/>
        </authorList>
    </citation>
    <scope>NUCLEOTIDE SEQUENCE [LARGE SCALE GENOMIC DNA]</scope>
    <source>
        <strain evidence="3">C5 / ATCC 48332 / race O</strain>
    </source>
</reference>
<dbReference type="OrthoDB" id="4955186at2759"/>